<name>A0ABQ4YWS2_9ASTR</name>
<feature type="compositionally biased region" description="Polar residues" evidence="1">
    <location>
        <begin position="1"/>
        <end position="13"/>
    </location>
</feature>
<protein>
    <submittedName>
        <fullName evidence="2">Uncharacterized protein</fullName>
    </submittedName>
</protein>
<comment type="caution">
    <text evidence="2">The sequence shown here is derived from an EMBL/GenBank/DDBJ whole genome shotgun (WGS) entry which is preliminary data.</text>
</comment>
<gene>
    <name evidence="2" type="ORF">Tco_0747941</name>
</gene>
<keyword evidence="3" id="KW-1185">Reference proteome</keyword>
<organism evidence="2 3">
    <name type="scientific">Tanacetum coccineum</name>
    <dbReference type="NCBI Taxonomy" id="301880"/>
    <lineage>
        <taxon>Eukaryota</taxon>
        <taxon>Viridiplantae</taxon>
        <taxon>Streptophyta</taxon>
        <taxon>Embryophyta</taxon>
        <taxon>Tracheophyta</taxon>
        <taxon>Spermatophyta</taxon>
        <taxon>Magnoliopsida</taxon>
        <taxon>eudicotyledons</taxon>
        <taxon>Gunneridae</taxon>
        <taxon>Pentapetalae</taxon>
        <taxon>asterids</taxon>
        <taxon>campanulids</taxon>
        <taxon>Asterales</taxon>
        <taxon>Asteraceae</taxon>
        <taxon>Asteroideae</taxon>
        <taxon>Anthemideae</taxon>
        <taxon>Anthemidinae</taxon>
        <taxon>Tanacetum</taxon>
    </lineage>
</organism>
<evidence type="ECO:0000256" key="1">
    <source>
        <dbReference type="SAM" id="MobiDB-lite"/>
    </source>
</evidence>
<reference evidence="2" key="1">
    <citation type="journal article" date="2022" name="Int. J. Mol. Sci.">
        <title>Draft Genome of Tanacetum Coccineum: Genomic Comparison of Closely Related Tanacetum-Family Plants.</title>
        <authorList>
            <person name="Yamashiro T."/>
            <person name="Shiraishi A."/>
            <person name="Nakayama K."/>
            <person name="Satake H."/>
        </authorList>
    </citation>
    <scope>NUCLEOTIDE SEQUENCE</scope>
</reference>
<feature type="compositionally biased region" description="Low complexity" evidence="1">
    <location>
        <begin position="55"/>
        <end position="79"/>
    </location>
</feature>
<dbReference type="EMBL" id="BQNB010010745">
    <property type="protein sequence ID" value="GJS81400.1"/>
    <property type="molecule type" value="Genomic_DNA"/>
</dbReference>
<feature type="region of interest" description="Disordered" evidence="1">
    <location>
        <begin position="1"/>
        <end position="79"/>
    </location>
</feature>
<evidence type="ECO:0000313" key="3">
    <source>
        <dbReference type="Proteomes" id="UP001151760"/>
    </source>
</evidence>
<proteinExistence type="predicted"/>
<feature type="compositionally biased region" description="Polar residues" evidence="1">
    <location>
        <begin position="24"/>
        <end position="44"/>
    </location>
</feature>
<dbReference type="Proteomes" id="UP001151760">
    <property type="component" value="Unassembled WGS sequence"/>
</dbReference>
<accession>A0ABQ4YWS2</accession>
<sequence length="79" mass="8012">MIITNNCSSNSVMHASVDGDCGKQTHQSQMPLYSQLEGTGSSVGTAEGSAEARCSSYSSSSSSFSTSSSSLSSSDDSLS</sequence>
<evidence type="ECO:0000313" key="2">
    <source>
        <dbReference type="EMBL" id="GJS81400.1"/>
    </source>
</evidence>
<reference evidence="2" key="2">
    <citation type="submission" date="2022-01" db="EMBL/GenBank/DDBJ databases">
        <authorList>
            <person name="Yamashiro T."/>
            <person name="Shiraishi A."/>
            <person name="Satake H."/>
            <person name="Nakayama K."/>
        </authorList>
    </citation>
    <scope>NUCLEOTIDE SEQUENCE</scope>
</reference>